<name>A0A0E9XGB1_ANGAN</name>
<evidence type="ECO:0000256" key="1">
    <source>
        <dbReference type="ARBA" id="ARBA00004257"/>
    </source>
</evidence>
<dbReference type="GO" id="GO:0031267">
    <property type="term" value="F:small GTPase binding"/>
    <property type="evidence" value="ECO:0007669"/>
    <property type="project" value="InterPro"/>
</dbReference>
<dbReference type="PANTHER" id="PTHR12822">
    <property type="entry name" value="PROTEIN YIPF"/>
    <property type="match status" value="1"/>
</dbReference>
<comment type="subcellular location">
    <subcellularLocation>
        <location evidence="6">Golgi apparatus membrane</location>
        <topology evidence="6">Multi-pass membrane protein</topology>
    </subcellularLocation>
    <subcellularLocation>
        <location evidence="1">Golgi apparatus</location>
        <location evidence="1">cis-Golgi network membrane</location>
        <topology evidence="1">Multi-pass membrane protein</topology>
    </subcellularLocation>
</comment>
<dbReference type="EMBL" id="GBXM01007707">
    <property type="protein sequence ID" value="JAI00871.1"/>
    <property type="molecule type" value="Transcribed_RNA"/>
</dbReference>
<feature type="transmembrane region" description="Helical" evidence="6">
    <location>
        <begin position="74"/>
        <end position="92"/>
    </location>
</feature>
<keyword evidence="5 6" id="KW-0472">Membrane</keyword>
<reference evidence="9" key="2">
    <citation type="journal article" date="2015" name="Fish Shellfish Immunol.">
        <title>Early steps in the European eel (Anguilla anguilla)-Vibrio vulnificus interaction in the gills: Role of the RtxA13 toxin.</title>
        <authorList>
            <person name="Callol A."/>
            <person name="Pajuelo D."/>
            <person name="Ebbesson L."/>
            <person name="Teles M."/>
            <person name="MacKenzie S."/>
            <person name="Amaro C."/>
        </authorList>
    </citation>
    <scope>NUCLEOTIDE SEQUENCE</scope>
</reference>
<feature type="transmembrane region" description="Helical" evidence="6">
    <location>
        <begin position="12"/>
        <end position="39"/>
    </location>
</feature>
<accession>A0A0E9XGB1</accession>
<keyword evidence="3 6" id="KW-0812">Transmembrane</keyword>
<evidence type="ECO:0000256" key="3">
    <source>
        <dbReference type="ARBA" id="ARBA00022692"/>
    </source>
</evidence>
<dbReference type="InterPro" id="IPR006977">
    <property type="entry name" value="Yip1_dom"/>
</dbReference>
<evidence type="ECO:0000256" key="7">
    <source>
        <dbReference type="SAM" id="MobiDB-lite"/>
    </source>
</evidence>
<evidence type="ECO:0000259" key="8">
    <source>
        <dbReference type="Pfam" id="PF04893"/>
    </source>
</evidence>
<keyword evidence="4 6" id="KW-1133">Transmembrane helix</keyword>
<evidence type="ECO:0000256" key="4">
    <source>
        <dbReference type="ARBA" id="ARBA00022989"/>
    </source>
</evidence>
<feature type="region of interest" description="Disordered" evidence="7">
    <location>
        <begin position="103"/>
        <end position="123"/>
    </location>
</feature>
<dbReference type="InterPro" id="IPR039765">
    <property type="entry name" value="Yip5/YIPF1/YIPF2"/>
</dbReference>
<protein>
    <recommendedName>
        <fullName evidence="6">Protein YIPF</fullName>
    </recommendedName>
</protein>
<sequence length="123" mass="13741">MWRNSKVMNLVSYSFLEIVCVYGYSLFIYIPAAVLWIIPSEPVRWISIVIAMCLSGSVLVMTFWPAVRDDHRRIAIATVSAIAVLHVLLAVGCKEYFFDSRGAEHPASAPTTANKIPPNTKKQ</sequence>
<feature type="domain" description="Yip1" evidence="8">
    <location>
        <begin position="13"/>
        <end position="91"/>
    </location>
</feature>
<comment type="similarity">
    <text evidence="2 6">Belongs to the YIP1 family.</text>
</comment>
<evidence type="ECO:0000313" key="9">
    <source>
        <dbReference type="EMBL" id="JAI00871.1"/>
    </source>
</evidence>
<dbReference type="GO" id="GO:0016192">
    <property type="term" value="P:vesicle-mediated transport"/>
    <property type="evidence" value="ECO:0007669"/>
    <property type="project" value="InterPro"/>
</dbReference>
<dbReference type="PANTHER" id="PTHR12822:SF4">
    <property type="entry name" value="PROTEIN YIPF1"/>
    <property type="match status" value="1"/>
</dbReference>
<reference evidence="9" key="1">
    <citation type="submission" date="2014-11" db="EMBL/GenBank/DDBJ databases">
        <authorList>
            <person name="Amaro Gonzalez C."/>
        </authorList>
    </citation>
    <scope>NUCLEOTIDE SEQUENCE</scope>
</reference>
<comment type="caution">
    <text evidence="6">Lacks conserved residue(s) required for the propagation of feature annotation.</text>
</comment>
<dbReference type="Pfam" id="PF04893">
    <property type="entry name" value="Yip1"/>
    <property type="match status" value="1"/>
</dbReference>
<proteinExistence type="inferred from homology"/>
<feature type="transmembrane region" description="Helical" evidence="6">
    <location>
        <begin position="45"/>
        <end position="67"/>
    </location>
</feature>
<evidence type="ECO:0000256" key="2">
    <source>
        <dbReference type="ARBA" id="ARBA00010596"/>
    </source>
</evidence>
<dbReference type="GO" id="GO:0000139">
    <property type="term" value="C:Golgi membrane"/>
    <property type="evidence" value="ECO:0007669"/>
    <property type="project" value="UniProtKB-SubCell"/>
</dbReference>
<organism evidence="9">
    <name type="scientific">Anguilla anguilla</name>
    <name type="common">European freshwater eel</name>
    <name type="synonym">Muraena anguilla</name>
    <dbReference type="NCBI Taxonomy" id="7936"/>
    <lineage>
        <taxon>Eukaryota</taxon>
        <taxon>Metazoa</taxon>
        <taxon>Chordata</taxon>
        <taxon>Craniata</taxon>
        <taxon>Vertebrata</taxon>
        <taxon>Euteleostomi</taxon>
        <taxon>Actinopterygii</taxon>
        <taxon>Neopterygii</taxon>
        <taxon>Teleostei</taxon>
        <taxon>Anguilliformes</taxon>
        <taxon>Anguillidae</taxon>
        <taxon>Anguilla</taxon>
    </lineage>
</organism>
<evidence type="ECO:0000256" key="5">
    <source>
        <dbReference type="ARBA" id="ARBA00023136"/>
    </source>
</evidence>
<evidence type="ECO:0000256" key="6">
    <source>
        <dbReference type="RuleBase" id="RU361264"/>
    </source>
</evidence>
<dbReference type="AlphaFoldDB" id="A0A0E9XGB1"/>